<dbReference type="SUPFAM" id="SSF52540">
    <property type="entry name" value="P-loop containing nucleoside triphosphate hydrolases"/>
    <property type="match status" value="1"/>
</dbReference>
<dbReference type="PANTHER" id="PTHR46411">
    <property type="entry name" value="FAMILY ATPASE, PUTATIVE-RELATED"/>
    <property type="match status" value="1"/>
</dbReference>
<evidence type="ECO:0000313" key="4">
    <source>
        <dbReference type="Proteomes" id="UP001059893"/>
    </source>
</evidence>
<proteinExistence type="predicted"/>
<dbReference type="InterPro" id="IPR054289">
    <property type="entry name" value="DUF7025"/>
</dbReference>
<evidence type="ECO:0000259" key="2">
    <source>
        <dbReference type="SMART" id="SM00382"/>
    </source>
</evidence>
<protein>
    <recommendedName>
        <fullName evidence="2">AAA+ ATPase domain-containing protein</fullName>
    </recommendedName>
</protein>
<feature type="compositionally biased region" description="Low complexity" evidence="1">
    <location>
        <begin position="233"/>
        <end position="243"/>
    </location>
</feature>
<accession>A0ABQ8NUM1</accession>
<feature type="domain" description="AAA+ ATPase" evidence="2">
    <location>
        <begin position="526"/>
        <end position="644"/>
    </location>
</feature>
<reference evidence="3" key="1">
    <citation type="submission" date="2021-01" db="EMBL/GenBank/DDBJ databases">
        <title>Deciphering the adaptive evolutionary patterns associated with biogeogrpahic diversity in the finger millet blast pathogen Magnaporthe oryzae in Eastern Africa.</title>
        <authorList>
            <person name="Onyema G."/>
            <person name="Shittu T.A."/>
            <person name="Dodsworth S."/>
            <person name="Devilliers S."/>
            <person name="Muthumeenakshi S."/>
            <person name="Sreenivasaprasad S."/>
        </authorList>
    </citation>
    <scope>NUCLEOTIDE SEQUENCE</scope>
    <source>
        <strain evidence="3">D15/s37</strain>
    </source>
</reference>
<feature type="compositionally biased region" description="Polar residues" evidence="1">
    <location>
        <begin position="760"/>
        <end position="777"/>
    </location>
</feature>
<feature type="compositionally biased region" description="Basic and acidic residues" evidence="1">
    <location>
        <begin position="101"/>
        <end position="111"/>
    </location>
</feature>
<dbReference type="InterPro" id="IPR027417">
    <property type="entry name" value="P-loop_NTPase"/>
</dbReference>
<name>A0ABQ8NUM1_PYRGI</name>
<keyword evidence="4" id="KW-1185">Reference proteome</keyword>
<comment type="caution">
    <text evidence="3">The sequence shown here is derived from an EMBL/GenBank/DDBJ whole genome shotgun (WGS) entry which is preliminary data.</text>
</comment>
<feature type="region of interest" description="Disordered" evidence="1">
    <location>
        <begin position="1"/>
        <end position="66"/>
    </location>
</feature>
<feature type="region of interest" description="Disordered" evidence="1">
    <location>
        <begin position="91"/>
        <end position="120"/>
    </location>
</feature>
<dbReference type="Pfam" id="PF00004">
    <property type="entry name" value="AAA"/>
    <property type="match status" value="1"/>
</dbReference>
<dbReference type="EMBL" id="JABSND010000038">
    <property type="protein sequence ID" value="KAI6301407.1"/>
    <property type="molecule type" value="Genomic_DNA"/>
</dbReference>
<dbReference type="Gene3D" id="3.40.50.300">
    <property type="entry name" value="P-loop containing nucleotide triphosphate hydrolases"/>
    <property type="match status" value="1"/>
</dbReference>
<organism evidence="3 4">
    <name type="scientific">Pyricularia grisea</name>
    <name type="common">Crabgrass-specific blast fungus</name>
    <name type="synonym">Magnaporthe grisea</name>
    <dbReference type="NCBI Taxonomy" id="148305"/>
    <lineage>
        <taxon>Eukaryota</taxon>
        <taxon>Fungi</taxon>
        <taxon>Dikarya</taxon>
        <taxon>Ascomycota</taxon>
        <taxon>Pezizomycotina</taxon>
        <taxon>Sordariomycetes</taxon>
        <taxon>Sordariomycetidae</taxon>
        <taxon>Magnaporthales</taxon>
        <taxon>Pyriculariaceae</taxon>
        <taxon>Pyricularia</taxon>
    </lineage>
</organism>
<evidence type="ECO:0000256" key="1">
    <source>
        <dbReference type="SAM" id="MobiDB-lite"/>
    </source>
</evidence>
<dbReference type="InterPro" id="IPR056599">
    <property type="entry name" value="AAA_lid_fung"/>
</dbReference>
<dbReference type="Pfam" id="PF23232">
    <property type="entry name" value="AAA_lid_13"/>
    <property type="match status" value="1"/>
</dbReference>
<dbReference type="InterPro" id="IPR003959">
    <property type="entry name" value="ATPase_AAA_core"/>
</dbReference>
<evidence type="ECO:0000313" key="3">
    <source>
        <dbReference type="EMBL" id="KAI6301407.1"/>
    </source>
</evidence>
<dbReference type="SMART" id="SM00382">
    <property type="entry name" value="AAA"/>
    <property type="match status" value="1"/>
</dbReference>
<dbReference type="Pfam" id="PF22942">
    <property type="entry name" value="DUF7025"/>
    <property type="match status" value="1"/>
</dbReference>
<gene>
    <name evidence="3" type="ORF">MCOR33_003082</name>
</gene>
<feature type="region of interest" description="Disordered" evidence="1">
    <location>
        <begin position="757"/>
        <end position="793"/>
    </location>
</feature>
<dbReference type="InterPro" id="IPR003593">
    <property type="entry name" value="AAA+_ATPase"/>
</dbReference>
<sequence>MADLPSSDFANGIPSVAQPAGDQKPLAPEKHETAQKRVFKQGQALPNNVHRASVQDHQEPTEGGSAALMQEVQMLREKLFKLGDRVAQMGHEIDQDQTTDTTHESDFEEHRSQRRRRKAAKWAEKRETRAAELQQHERVTQGAPFMHWIKEDGKFRFEDSLEPKTKWEQDYWSFGFGFNDLTRFGQPRISTTTRRLLPMTSLRKHSRKLGPPACPKESGSIRNKSSKLCQSFAPEAPAPTGTAEESKAAGQETIHKGQPISGENVKPQDVSSEKEINPVSAIDPHGYSRSKETAAHLGCLIEFMDNRIAKRQAYLNSPSCSKVLFSDLWHLFKPGDFVISSDSKQVYQVFRVLLAPHCGIDPWAAYFQKPNDSDSDETDNFITICCVHINFDGYQLGPCYARLVPSIEGNHTTLPSVAVFPRLLKDITNGSNLTDDELLIMSYKVPGFVLRDRTWAWLDLDYLSDVVSSAEDATPSDHDEEDQGAFGQLVLPGGHKDMVLSLVSQHFRNKNRAHAKDEQTDIVGGKGLIILLHGAPGVGKTTTAEGVAERFKKPLFQITCGDLGSNVADVEAALQTNFALANKWDCALLLDEADVFLAERRRTDFHRNGLVAVFKLNLRLIKSRYASRNSKIKIDEDEILQTAGAHWRNEPEARWNGRQIRNACQTALALAEYEAQPEGAKFDLNVDNEDRKVHLTVSYLNKVTQAYLDFMKYLKAVHETDAERRARENGLRALESMAAAFANKDVNVNRGDGLAGWNVPQRSASPGNPHHWSNVSGYGQAPYPQDTRFCNTK</sequence>
<dbReference type="Proteomes" id="UP001059893">
    <property type="component" value="Unassembled WGS sequence"/>
</dbReference>
<feature type="region of interest" description="Disordered" evidence="1">
    <location>
        <begin position="232"/>
        <end position="285"/>
    </location>
</feature>
<dbReference type="PANTHER" id="PTHR46411:SF2">
    <property type="entry name" value="AAA+ ATPASE DOMAIN-CONTAINING PROTEIN"/>
    <property type="match status" value="1"/>
</dbReference>